<dbReference type="AlphaFoldDB" id="A0AAV0UXN1"/>
<evidence type="ECO:0008006" key="4">
    <source>
        <dbReference type="Google" id="ProtNLM"/>
    </source>
</evidence>
<feature type="transmembrane region" description="Helical" evidence="1">
    <location>
        <begin position="307"/>
        <end position="325"/>
    </location>
</feature>
<feature type="transmembrane region" description="Helical" evidence="1">
    <location>
        <begin position="211"/>
        <end position="232"/>
    </location>
</feature>
<dbReference type="Proteomes" id="UP001162029">
    <property type="component" value="Unassembled WGS sequence"/>
</dbReference>
<feature type="transmembrane region" description="Helical" evidence="1">
    <location>
        <begin position="273"/>
        <end position="292"/>
    </location>
</feature>
<feature type="transmembrane region" description="Helical" evidence="1">
    <location>
        <begin position="173"/>
        <end position="190"/>
    </location>
</feature>
<dbReference type="GO" id="GO:0000271">
    <property type="term" value="P:polysaccharide biosynthetic process"/>
    <property type="evidence" value="ECO:0007669"/>
    <property type="project" value="TreeGrafter"/>
</dbReference>
<dbReference type="PANTHER" id="PTHR23028:SF53">
    <property type="entry name" value="ACYL_TRANSF_3 DOMAIN-CONTAINING PROTEIN"/>
    <property type="match status" value="1"/>
</dbReference>
<dbReference type="GO" id="GO:0016020">
    <property type="term" value="C:membrane"/>
    <property type="evidence" value="ECO:0007669"/>
    <property type="project" value="TreeGrafter"/>
</dbReference>
<accession>A0AAV0UXN1</accession>
<proteinExistence type="predicted"/>
<keyword evidence="1" id="KW-0472">Membrane</keyword>
<protein>
    <recommendedName>
        <fullName evidence="4">Acyltransferase 3 domain-containing protein</fullName>
    </recommendedName>
</protein>
<feature type="transmembrane region" description="Helical" evidence="1">
    <location>
        <begin position="87"/>
        <end position="105"/>
    </location>
</feature>
<evidence type="ECO:0000313" key="2">
    <source>
        <dbReference type="EMBL" id="CAI5741053.1"/>
    </source>
</evidence>
<keyword evidence="1" id="KW-0812">Transmembrane</keyword>
<reference evidence="2" key="1">
    <citation type="submission" date="2022-12" db="EMBL/GenBank/DDBJ databases">
        <authorList>
            <person name="Webb A."/>
        </authorList>
    </citation>
    <scope>NUCLEOTIDE SEQUENCE</scope>
    <source>
        <strain evidence="2">Pd1</strain>
    </source>
</reference>
<evidence type="ECO:0000313" key="3">
    <source>
        <dbReference type="Proteomes" id="UP001162029"/>
    </source>
</evidence>
<organism evidence="2 3">
    <name type="scientific">Peronospora destructor</name>
    <dbReference type="NCBI Taxonomy" id="86335"/>
    <lineage>
        <taxon>Eukaryota</taxon>
        <taxon>Sar</taxon>
        <taxon>Stramenopiles</taxon>
        <taxon>Oomycota</taxon>
        <taxon>Peronosporomycetes</taxon>
        <taxon>Peronosporales</taxon>
        <taxon>Peronosporaceae</taxon>
        <taxon>Peronospora</taxon>
    </lineage>
</organism>
<name>A0AAV0UXN1_9STRA</name>
<sequence>MEMLQSAEKHDDLISTDINDCSINVQSTLDDEPLLMQAEQEDKDKQERTEEAEKAATPSATATKVLFLDGLRGLSAILIVMQHSNEYMTVLAPLFAITCVALWVMDDEAMKRYFFSAGQAEIYDLFKTLTFHFCAGDTLTTKVVAGALYSGVLWAVIEGCNNFRTSHQALRPHIPTLVVGSMAAVIFFKLDTWIKANKFQYRFIHKLILRMIEFSAFSVLLSVVFFGLFFIWVHENPVEQTGGAPFVSVLLSMVLVCEMLLSSPLSSMLEWSFLRYWGKISFSVYLLHGFVIYDERVRFQPNYYCRLFSRFGLVCMLATISYHLIEYPSQLLAQRITKALNEQETNGSGGLTAFLGK</sequence>
<comment type="caution">
    <text evidence="2">The sequence shown here is derived from an EMBL/GenBank/DDBJ whole genome shotgun (WGS) entry which is preliminary data.</text>
</comment>
<gene>
    <name evidence="2" type="ORF">PDE001_LOCUS7688</name>
</gene>
<keyword evidence="3" id="KW-1185">Reference proteome</keyword>
<dbReference type="EMBL" id="CANTFM010001557">
    <property type="protein sequence ID" value="CAI5741053.1"/>
    <property type="molecule type" value="Genomic_DNA"/>
</dbReference>
<keyword evidence="1" id="KW-1133">Transmembrane helix</keyword>
<evidence type="ECO:0000256" key="1">
    <source>
        <dbReference type="SAM" id="Phobius"/>
    </source>
</evidence>
<dbReference type="InterPro" id="IPR050879">
    <property type="entry name" value="Acyltransferase_3"/>
</dbReference>
<dbReference type="PANTHER" id="PTHR23028">
    <property type="entry name" value="ACETYLTRANSFERASE"/>
    <property type="match status" value="1"/>
</dbReference>